<dbReference type="Proteomes" id="UP000070260">
    <property type="component" value="Plasmid pJFP838A"/>
</dbReference>
<dbReference type="RefSeq" id="WP_162485264.1">
    <property type="nucleotide sequence ID" value="NZ_CATNZX010000001.1"/>
</dbReference>
<keyword evidence="1" id="KW-0614">Plasmid</keyword>
<dbReference type="AlphaFoldDB" id="A0A140GRA9"/>
<dbReference type="EMBL" id="CP013615">
    <property type="protein sequence ID" value="AMN31068.1"/>
    <property type="molecule type" value="Genomic_DNA"/>
</dbReference>
<organism evidence="1 2">
    <name type="scientific">Clostridium perfringens</name>
    <dbReference type="NCBI Taxonomy" id="1502"/>
    <lineage>
        <taxon>Bacteria</taxon>
        <taxon>Bacillati</taxon>
        <taxon>Bacillota</taxon>
        <taxon>Clostridia</taxon>
        <taxon>Eubacteriales</taxon>
        <taxon>Clostridiaceae</taxon>
        <taxon>Clostridium</taxon>
    </lineage>
</organism>
<gene>
    <name evidence="1" type="ORF">JFP838_pA0152</name>
</gene>
<proteinExistence type="predicted"/>
<protein>
    <submittedName>
        <fullName evidence="1">Uncharacterized protein</fullName>
    </submittedName>
</protein>
<geneLocation type="plasmid" evidence="1 2">
    <name>pJFP838A</name>
</geneLocation>
<accession>A0A140GRA9</accession>
<reference evidence="1 2" key="1">
    <citation type="journal article" date="2016" name="PLoS ONE">
        <title>Plasmid Characterization and Chromosome Analysis of Two netF+ Clostridium perfringens Isolates Associated with Foal and Canine Necrotizing Enteritis.</title>
        <authorList>
            <person name="Mehdizadeh Gohari I."/>
            <person name="Kropinski A.M."/>
            <person name="Weese S.J."/>
            <person name="Parreira V.R."/>
            <person name="Whitehead A.E."/>
            <person name="Boerlin P."/>
            <person name="Prescott J.F."/>
        </authorList>
    </citation>
    <scope>NUCLEOTIDE SEQUENCE [LARGE SCALE GENOMIC DNA]</scope>
    <source>
        <strain evidence="1 2">JP838</strain>
        <plasmid evidence="2">Plasmid pJFP838A</plasmid>
    </source>
</reference>
<sequence length="51" mass="6083">MKEARFEIRKGKDALTQSEMYFGYKDNILITEGYDFKGDLIEDYPEFECAY</sequence>
<evidence type="ECO:0000313" key="2">
    <source>
        <dbReference type="Proteomes" id="UP000070260"/>
    </source>
</evidence>
<dbReference type="PATRIC" id="fig|1502.177.peg.3359"/>
<evidence type="ECO:0000313" key="1">
    <source>
        <dbReference type="EMBL" id="AMN31068.1"/>
    </source>
</evidence>
<name>A0A140GRA9_CLOPF</name>